<dbReference type="Proteomes" id="UP000176682">
    <property type="component" value="Unassembled WGS sequence"/>
</dbReference>
<dbReference type="GO" id="GO:0070681">
    <property type="term" value="P:glutaminyl-tRNAGln biosynthesis via transamidation"/>
    <property type="evidence" value="ECO:0007669"/>
    <property type="project" value="TreeGrafter"/>
</dbReference>
<dbReference type="Gene3D" id="1.10.20.60">
    <property type="entry name" value="Glu-tRNAGln amidotransferase C subunit, N-terminal domain"/>
    <property type="match status" value="1"/>
</dbReference>
<dbReference type="GO" id="GO:0050567">
    <property type="term" value="F:glutaminyl-tRNA synthase (glutamine-hydrolyzing) activity"/>
    <property type="evidence" value="ECO:0007669"/>
    <property type="project" value="UniProtKB-UniRule"/>
</dbReference>
<accession>A0A1F5FJN2</accession>
<keyword evidence="1" id="KW-0648">Protein biosynthesis</keyword>
<name>A0A1F5FJN2_9BACT</name>
<dbReference type="HAMAP" id="MF_00122">
    <property type="entry name" value="GatC"/>
    <property type="match status" value="1"/>
</dbReference>
<comment type="function">
    <text evidence="1">Allows the formation of correctly charged Asn-tRNA(Asn) or Gln-tRNA(Gln) through the transamidation of misacylated Asp-tRNA(Asn) or Glu-tRNA(Gln) in organisms which lack either or both of asparaginyl-tRNA or glutaminyl-tRNA synthetases. The reaction takes place in the presence of glutamine and ATP through an activated phospho-Asp-tRNA(Asn) or phospho-Glu-tRNA(Gln).</text>
</comment>
<evidence type="ECO:0000313" key="2">
    <source>
        <dbReference type="EMBL" id="OGD79801.1"/>
    </source>
</evidence>
<comment type="subunit">
    <text evidence="1">Heterotrimer of A, B and C subunits.</text>
</comment>
<comment type="catalytic activity">
    <reaction evidence="1">
        <text>L-aspartyl-tRNA(Asn) + L-glutamine + ATP + H2O = L-asparaginyl-tRNA(Asn) + L-glutamate + ADP + phosphate + 2 H(+)</text>
        <dbReference type="Rhea" id="RHEA:14513"/>
        <dbReference type="Rhea" id="RHEA-COMP:9674"/>
        <dbReference type="Rhea" id="RHEA-COMP:9677"/>
        <dbReference type="ChEBI" id="CHEBI:15377"/>
        <dbReference type="ChEBI" id="CHEBI:15378"/>
        <dbReference type="ChEBI" id="CHEBI:29985"/>
        <dbReference type="ChEBI" id="CHEBI:30616"/>
        <dbReference type="ChEBI" id="CHEBI:43474"/>
        <dbReference type="ChEBI" id="CHEBI:58359"/>
        <dbReference type="ChEBI" id="CHEBI:78515"/>
        <dbReference type="ChEBI" id="CHEBI:78516"/>
        <dbReference type="ChEBI" id="CHEBI:456216"/>
    </reaction>
</comment>
<comment type="caution">
    <text evidence="2">The sequence shown here is derived from an EMBL/GenBank/DDBJ whole genome shotgun (WGS) entry which is preliminary data.</text>
</comment>
<evidence type="ECO:0000256" key="1">
    <source>
        <dbReference type="HAMAP-Rule" id="MF_00122"/>
    </source>
</evidence>
<dbReference type="SUPFAM" id="SSF141000">
    <property type="entry name" value="Glu-tRNAGln amidotransferase C subunit"/>
    <property type="match status" value="1"/>
</dbReference>
<dbReference type="InterPro" id="IPR036113">
    <property type="entry name" value="Asp/Glu-ADT_sf_sub_c"/>
</dbReference>
<keyword evidence="1" id="KW-0436">Ligase</keyword>
<dbReference type="PANTHER" id="PTHR15004:SF0">
    <property type="entry name" value="GLUTAMYL-TRNA(GLN) AMIDOTRANSFERASE SUBUNIT C, MITOCHONDRIAL"/>
    <property type="match status" value="1"/>
</dbReference>
<protein>
    <recommendedName>
        <fullName evidence="1">Aspartyl/glutamyl-tRNA(Asn/Gln) amidotransferase subunit C</fullName>
        <shortName evidence="1">Asp/Glu-ADT subunit C</shortName>
        <ecNumber evidence="1">6.3.5.-</ecNumber>
    </recommendedName>
</protein>
<keyword evidence="1" id="KW-0067">ATP-binding</keyword>
<comment type="catalytic activity">
    <reaction evidence="1">
        <text>L-glutamyl-tRNA(Gln) + L-glutamine + ATP + H2O = L-glutaminyl-tRNA(Gln) + L-glutamate + ADP + phosphate + H(+)</text>
        <dbReference type="Rhea" id="RHEA:17521"/>
        <dbReference type="Rhea" id="RHEA-COMP:9681"/>
        <dbReference type="Rhea" id="RHEA-COMP:9684"/>
        <dbReference type="ChEBI" id="CHEBI:15377"/>
        <dbReference type="ChEBI" id="CHEBI:15378"/>
        <dbReference type="ChEBI" id="CHEBI:29985"/>
        <dbReference type="ChEBI" id="CHEBI:30616"/>
        <dbReference type="ChEBI" id="CHEBI:43474"/>
        <dbReference type="ChEBI" id="CHEBI:58359"/>
        <dbReference type="ChEBI" id="CHEBI:78520"/>
        <dbReference type="ChEBI" id="CHEBI:78521"/>
        <dbReference type="ChEBI" id="CHEBI:456216"/>
    </reaction>
</comment>
<dbReference type="AlphaFoldDB" id="A0A1F5FJN2"/>
<dbReference type="EC" id="6.3.5.-" evidence="1"/>
<keyword evidence="1" id="KW-0547">Nucleotide-binding</keyword>
<dbReference type="InterPro" id="IPR003837">
    <property type="entry name" value="GatC"/>
</dbReference>
<sequence>MLTAAELDHLAGLAHLELTPDQKQSLLPQLNDIIGFIGQLQKIPTDQIDITSEVTGLSNVGHDDLTKDCLPQKLALENAIDSTRGYVRVPAIFNDDDHS</sequence>
<dbReference type="Pfam" id="PF02686">
    <property type="entry name" value="GatC"/>
    <property type="match status" value="1"/>
</dbReference>
<dbReference type="PANTHER" id="PTHR15004">
    <property type="entry name" value="GLUTAMYL-TRNA(GLN) AMIDOTRANSFERASE SUBUNIT C, MITOCHONDRIAL"/>
    <property type="match status" value="1"/>
</dbReference>
<organism evidence="2 3">
    <name type="scientific">Candidatus Collierbacteria bacterium RIFOXYB1_FULL_49_13</name>
    <dbReference type="NCBI Taxonomy" id="1817728"/>
    <lineage>
        <taxon>Bacteria</taxon>
        <taxon>Candidatus Collieribacteriota</taxon>
    </lineage>
</organism>
<dbReference type="GO" id="GO:0050566">
    <property type="term" value="F:asparaginyl-tRNA synthase (glutamine-hydrolyzing) activity"/>
    <property type="evidence" value="ECO:0007669"/>
    <property type="project" value="RHEA"/>
</dbReference>
<dbReference type="GO" id="GO:0005524">
    <property type="term" value="F:ATP binding"/>
    <property type="evidence" value="ECO:0007669"/>
    <property type="project" value="UniProtKB-KW"/>
</dbReference>
<proteinExistence type="inferred from homology"/>
<reference evidence="2 3" key="1">
    <citation type="journal article" date="2016" name="Nat. Commun.">
        <title>Thousands of microbial genomes shed light on interconnected biogeochemical processes in an aquifer system.</title>
        <authorList>
            <person name="Anantharaman K."/>
            <person name="Brown C.T."/>
            <person name="Hug L.A."/>
            <person name="Sharon I."/>
            <person name="Castelle C.J."/>
            <person name="Probst A.J."/>
            <person name="Thomas B.C."/>
            <person name="Singh A."/>
            <person name="Wilkins M.J."/>
            <person name="Karaoz U."/>
            <person name="Brodie E.L."/>
            <person name="Williams K.H."/>
            <person name="Hubbard S.S."/>
            <person name="Banfield J.F."/>
        </authorList>
    </citation>
    <scope>NUCLEOTIDE SEQUENCE [LARGE SCALE GENOMIC DNA]</scope>
</reference>
<evidence type="ECO:0000313" key="3">
    <source>
        <dbReference type="Proteomes" id="UP000176682"/>
    </source>
</evidence>
<gene>
    <name evidence="1" type="primary">gatC</name>
    <name evidence="2" type="ORF">A2368_04470</name>
</gene>
<dbReference type="NCBIfam" id="TIGR00135">
    <property type="entry name" value="gatC"/>
    <property type="match status" value="1"/>
</dbReference>
<dbReference type="GO" id="GO:0006412">
    <property type="term" value="P:translation"/>
    <property type="evidence" value="ECO:0007669"/>
    <property type="project" value="UniProtKB-UniRule"/>
</dbReference>
<dbReference type="GO" id="GO:0006450">
    <property type="term" value="P:regulation of translational fidelity"/>
    <property type="evidence" value="ECO:0007669"/>
    <property type="project" value="InterPro"/>
</dbReference>
<comment type="similarity">
    <text evidence="1">Belongs to the GatC family.</text>
</comment>
<dbReference type="EMBL" id="MFAM01000009">
    <property type="protein sequence ID" value="OGD79801.1"/>
    <property type="molecule type" value="Genomic_DNA"/>
</dbReference>